<feature type="compositionally biased region" description="Basic residues" evidence="1">
    <location>
        <begin position="22"/>
        <end position="32"/>
    </location>
</feature>
<feature type="compositionally biased region" description="Low complexity" evidence="1">
    <location>
        <begin position="275"/>
        <end position="289"/>
    </location>
</feature>
<evidence type="ECO:0000256" key="1">
    <source>
        <dbReference type="SAM" id="MobiDB-lite"/>
    </source>
</evidence>
<proteinExistence type="predicted"/>
<name>A0AAD7MY66_9AGAR</name>
<feature type="compositionally biased region" description="Pro residues" evidence="1">
    <location>
        <begin position="181"/>
        <end position="193"/>
    </location>
</feature>
<dbReference type="Proteomes" id="UP001215598">
    <property type="component" value="Unassembled WGS sequence"/>
</dbReference>
<protein>
    <submittedName>
        <fullName evidence="2">Uncharacterized protein</fullName>
    </submittedName>
</protein>
<evidence type="ECO:0000313" key="2">
    <source>
        <dbReference type="EMBL" id="KAJ7735972.1"/>
    </source>
</evidence>
<dbReference type="EMBL" id="JARKIB010000124">
    <property type="protein sequence ID" value="KAJ7735972.1"/>
    <property type="molecule type" value="Genomic_DNA"/>
</dbReference>
<feature type="compositionally biased region" description="Basic residues" evidence="1">
    <location>
        <begin position="69"/>
        <end position="96"/>
    </location>
</feature>
<sequence>MPLHRGRTSARPCRWQTGAARSSRRSSTRRRPSPSPWPRPYLPPCSSPRPPRATCRLRTNPSSPASCRRSTRTRSRCRTRTARSRSRRRPSRRRCSTRAPMYTAQQQPMSPRRGFLPPPNGFGPGPSSIQLAQQQQQQQQGMAASPRGFTPSASMGNVNFNPGASTSFHRGLPPSTSLPLAPTPAPIGPPPRLAPGSGRRASLMCDPGPIGRPSPIARPAHAADNSGSGSGSASPARRSPSPKGVLGSAALLADDDEVVPVRRPGAGGVVGQSWGAPGAAGRGAPAPWGAPGSAPAFNGAIGGGRGQAPGALWGNAAMGGAPGQEWHPTAVAVSTRAPRTSATPVLRRRHRTLAGAESALNLIF</sequence>
<organism evidence="2 3">
    <name type="scientific">Mycena metata</name>
    <dbReference type="NCBI Taxonomy" id="1033252"/>
    <lineage>
        <taxon>Eukaryota</taxon>
        <taxon>Fungi</taxon>
        <taxon>Dikarya</taxon>
        <taxon>Basidiomycota</taxon>
        <taxon>Agaricomycotina</taxon>
        <taxon>Agaricomycetes</taxon>
        <taxon>Agaricomycetidae</taxon>
        <taxon>Agaricales</taxon>
        <taxon>Marasmiineae</taxon>
        <taxon>Mycenaceae</taxon>
        <taxon>Mycena</taxon>
    </lineage>
</organism>
<evidence type="ECO:0000313" key="3">
    <source>
        <dbReference type="Proteomes" id="UP001215598"/>
    </source>
</evidence>
<reference evidence="2" key="1">
    <citation type="submission" date="2023-03" db="EMBL/GenBank/DDBJ databases">
        <title>Massive genome expansion in bonnet fungi (Mycena s.s.) driven by repeated elements and novel gene families across ecological guilds.</title>
        <authorList>
            <consortium name="Lawrence Berkeley National Laboratory"/>
            <person name="Harder C.B."/>
            <person name="Miyauchi S."/>
            <person name="Viragh M."/>
            <person name="Kuo A."/>
            <person name="Thoen E."/>
            <person name="Andreopoulos B."/>
            <person name="Lu D."/>
            <person name="Skrede I."/>
            <person name="Drula E."/>
            <person name="Henrissat B."/>
            <person name="Morin E."/>
            <person name="Kohler A."/>
            <person name="Barry K."/>
            <person name="LaButti K."/>
            <person name="Morin E."/>
            <person name="Salamov A."/>
            <person name="Lipzen A."/>
            <person name="Mereny Z."/>
            <person name="Hegedus B."/>
            <person name="Baldrian P."/>
            <person name="Stursova M."/>
            <person name="Weitz H."/>
            <person name="Taylor A."/>
            <person name="Grigoriev I.V."/>
            <person name="Nagy L.G."/>
            <person name="Martin F."/>
            <person name="Kauserud H."/>
        </authorList>
    </citation>
    <scope>NUCLEOTIDE SEQUENCE</scope>
    <source>
        <strain evidence="2">CBHHK182m</strain>
    </source>
</reference>
<gene>
    <name evidence="2" type="ORF">B0H16DRAFT_125969</name>
</gene>
<feature type="compositionally biased region" description="Pro residues" evidence="1">
    <location>
        <begin position="33"/>
        <end position="51"/>
    </location>
</feature>
<dbReference type="AlphaFoldDB" id="A0AAD7MY66"/>
<keyword evidence="3" id="KW-1185">Reference proteome</keyword>
<feature type="compositionally biased region" description="Low complexity" evidence="1">
    <location>
        <begin position="231"/>
        <end position="242"/>
    </location>
</feature>
<comment type="caution">
    <text evidence="2">The sequence shown here is derived from an EMBL/GenBank/DDBJ whole genome shotgun (WGS) entry which is preliminary data.</text>
</comment>
<feature type="region of interest" description="Disordered" evidence="1">
    <location>
        <begin position="269"/>
        <end position="289"/>
    </location>
</feature>
<accession>A0AAD7MY66</accession>
<feature type="compositionally biased region" description="Polar residues" evidence="1">
    <location>
        <begin position="151"/>
        <end position="168"/>
    </location>
</feature>
<feature type="region of interest" description="Disordered" evidence="1">
    <location>
        <begin position="1"/>
        <end position="246"/>
    </location>
</feature>